<keyword evidence="5 8" id="KW-0658">Purine biosynthesis</keyword>
<dbReference type="InterPro" id="IPR028923">
    <property type="entry name" value="SAICAR_synt/ADE2_N"/>
</dbReference>
<dbReference type="NCBIfam" id="TIGR00081">
    <property type="entry name" value="purC"/>
    <property type="match status" value="1"/>
</dbReference>
<evidence type="ECO:0000256" key="6">
    <source>
        <dbReference type="ARBA" id="ARBA00022840"/>
    </source>
</evidence>
<comment type="similarity">
    <text evidence="2 8">Belongs to the SAICAR synthetase family.</text>
</comment>
<dbReference type="GO" id="GO:0005524">
    <property type="term" value="F:ATP binding"/>
    <property type="evidence" value="ECO:0007669"/>
    <property type="project" value="UniProtKB-KW"/>
</dbReference>
<keyword evidence="6 8" id="KW-0067">ATP-binding</keyword>
<keyword evidence="11" id="KW-1185">Reference proteome</keyword>
<evidence type="ECO:0000256" key="8">
    <source>
        <dbReference type="HAMAP-Rule" id="MF_00137"/>
    </source>
</evidence>
<evidence type="ECO:0000256" key="3">
    <source>
        <dbReference type="ARBA" id="ARBA00022598"/>
    </source>
</evidence>
<dbReference type="InterPro" id="IPR018236">
    <property type="entry name" value="SAICAR_synthetase_CS"/>
</dbReference>
<dbReference type="NCBIfam" id="NF010568">
    <property type="entry name" value="PRK13961.1"/>
    <property type="match status" value="1"/>
</dbReference>
<dbReference type="Pfam" id="PF01259">
    <property type="entry name" value="SAICAR_synt"/>
    <property type="match status" value="1"/>
</dbReference>
<dbReference type="EC" id="6.3.2.6" evidence="8"/>
<dbReference type="PROSITE" id="PS01058">
    <property type="entry name" value="SAICAR_SYNTHETASE_2"/>
    <property type="match status" value="1"/>
</dbReference>
<keyword evidence="4 8" id="KW-0547">Nucleotide-binding</keyword>
<dbReference type="PANTHER" id="PTHR43700:SF1">
    <property type="entry name" value="PHOSPHORIBOSYLAMINOIMIDAZOLE-SUCCINOCARBOXAMIDE SYNTHASE"/>
    <property type="match status" value="1"/>
</dbReference>
<evidence type="ECO:0000313" key="10">
    <source>
        <dbReference type="EMBL" id="EAT14790.1"/>
    </source>
</evidence>
<dbReference type="AlphaFoldDB" id="Q1JWW8"/>
<comment type="caution">
    <text evidence="10">The sequence shown here is derived from an EMBL/GenBank/DDBJ whole genome shotgun (WGS) entry which is preliminary data.</text>
</comment>
<dbReference type="OrthoDB" id="9801549at2"/>
<name>Q1JWW8_DESA6</name>
<dbReference type="RefSeq" id="WP_006002167.1">
    <property type="nucleotide sequence ID" value="NZ_AAEW02000018.1"/>
</dbReference>
<keyword evidence="3 8" id="KW-0436">Ligase</keyword>
<dbReference type="CDD" id="cd01414">
    <property type="entry name" value="SAICAR_synt_Sc"/>
    <property type="match status" value="1"/>
</dbReference>
<dbReference type="InterPro" id="IPR001636">
    <property type="entry name" value="SAICAR_synth"/>
</dbReference>
<dbReference type="GO" id="GO:0004639">
    <property type="term" value="F:phosphoribosylaminoimidazolesuccinocarboxamide synthase activity"/>
    <property type="evidence" value="ECO:0007669"/>
    <property type="project" value="UniProtKB-UniRule"/>
</dbReference>
<accession>Q1JWW8</accession>
<dbReference type="EMBL" id="AAEW02000018">
    <property type="protein sequence ID" value="EAT14790.1"/>
    <property type="molecule type" value="Genomic_DNA"/>
</dbReference>
<comment type="catalytic activity">
    <reaction evidence="7 8">
        <text>5-amino-1-(5-phospho-D-ribosyl)imidazole-4-carboxylate + L-aspartate + ATP = (2S)-2-[5-amino-1-(5-phospho-beta-D-ribosyl)imidazole-4-carboxamido]succinate + ADP + phosphate + 2 H(+)</text>
        <dbReference type="Rhea" id="RHEA:22628"/>
        <dbReference type="ChEBI" id="CHEBI:15378"/>
        <dbReference type="ChEBI" id="CHEBI:29991"/>
        <dbReference type="ChEBI" id="CHEBI:30616"/>
        <dbReference type="ChEBI" id="CHEBI:43474"/>
        <dbReference type="ChEBI" id="CHEBI:58443"/>
        <dbReference type="ChEBI" id="CHEBI:77657"/>
        <dbReference type="ChEBI" id="CHEBI:456216"/>
        <dbReference type="EC" id="6.3.2.6"/>
    </reaction>
</comment>
<evidence type="ECO:0000256" key="5">
    <source>
        <dbReference type="ARBA" id="ARBA00022755"/>
    </source>
</evidence>
<evidence type="ECO:0000259" key="9">
    <source>
        <dbReference type="Pfam" id="PF01259"/>
    </source>
</evidence>
<dbReference type="Gene3D" id="3.30.200.20">
    <property type="entry name" value="Phosphorylase Kinase, domain 1"/>
    <property type="match status" value="1"/>
</dbReference>
<sequence>MTPIVMQSSCPDLKLVNQGKVRDIYDVGEYLLIVTSDRISAFDVIMNEGIPQKGYVLTEISKFWFEKMTDIIPNHIVSTNVDDFPPETHKYREQLEGRSMLVKKAQPLPVECIVRGYISGSGWKDYQKTGAICGIPLPEGLKESDKLPEVIFTPSTKAELGEHDENIPFSKVEELCGAELAAKVRDVTIAIYERARDIANEKGIIIADTKFEFGMLDGELIWIDEALTPDSSRFWPKDQYQPGGQQPSFDKQFLRDYLETLDWGKTAPAPDLPQEIVEKTGQKYMEALTRLTQSATLNTAPSGCCGGGCGCS</sequence>
<proteinExistence type="inferred from homology"/>
<protein>
    <recommendedName>
        <fullName evidence="8">Phosphoribosylaminoimidazole-succinocarboxamide synthase</fullName>
        <ecNumber evidence="8">6.3.2.6</ecNumber>
    </recommendedName>
    <alternativeName>
        <fullName evidence="8">SAICAR synthetase</fullName>
    </alternativeName>
</protein>
<feature type="domain" description="SAICAR synthetase/ADE2 N-terminal" evidence="9">
    <location>
        <begin position="16"/>
        <end position="266"/>
    </location>
</feature>
<dbReference type="PANTHER" id="PTHR43700">
    <property type="entry name" value="PHOSPHORIBOSYLAMINOIMIDAZOLE-SUCCINOCARBOXAMIDE SYNTHASE"/>
    <property type="match status" value="1"/>
</dbReference>
<dbReference type="Gene3D" id="3.30.470.20">
    <property type="entry name" value="ATP-grasp fold, B domain"/>
    <property type="match status" value="1"/>
</dbReference>
<evidence type="ECO:0000313" key="11">
    <source>
        <dbReference type="Proteomes" id="UP000005695"/>
    </source>
</evidence>
<evidence type="ECO:0000256" key="4">
    <source>
        <dbReference type="ARBA" id="ARBA00022741"/>
    </source>
</evidence>
<dbReference type="PROSITE" id="PS01057">
    <property type="entry name" value="SAICAR_SYNTHETASE_1"/>
    <property type="match status" value="1"/>
</dbReference>
<evidence type="ECO:0000256" key="7">
    <source>
        <dbReference type="ARBA" id="ARBA00048475"/>
    </source>
</evidence>
<evidence type="ECO:0000256" key="1">
    <source>
        <dbReference type="ARBA" id="ARBA00004672"/>
    </source>
</evidence>
<dbReference type="FunFam" id="3.30.470.20:FF:000015">
    <property type="entry name" value="Phosphoribosylaminoimidazole-succinocarboxamide synthase"/>
    <property type="match status" value="1"/>
</dbReference>
<evidence type="ECO:0000256" key="2">
    <source>
        <dbReference type="ARBA" id="ARBA00010190"/>
    </source>
</evidence>
<reference evidence="10" key="2">
    <citation type="submission" date="2006-05" db="EMBL/GenBank/DDBJ databases">
        <title>Sequencing of the draft genome and assembly of Desulfuromonas acetoxidans DSM 684.</title>
        <authorList>
            <consortium name="US DOE Joint Genome Institute (JGI-PGF)"/>
            <person name="Copeland A."/>
            <person name="Lucas S."/>
            <person name="Lapidus A."/>
            <person name="Barry K."/>
            <person name="Detter J.C."/>
            <person name="Glavina del Rio T."/>
            <person name="Hammon N."/>
            <person name="Israni S."/>
            <person name="Dalin E."/>
            <person name="Tice H."/>
            <person name="Bruce D."/>
            <person name="Pitluck S."/>
            <person name="Richardson P."/>
        </authorList>
    </citation>
    <scope>NUCLEOTIDE SEQUENCE [LARGE SCALE GENOMIC DNA]</scope>
    <source>
        <strain evidence="10">DSM 684</strain>
    </source>
</reference>
<dbReference type="GO" id="GO:0006189">
    <property type="term" value="P:'de novo' IMP biosynthetic process"/>
    <property type="evidence" value="ECO:0007669"/>
    <property type="project" value="UniProtKB-UniRule"/>
</dbReference>
<dbReference type="HAMAP" id="MF_00137">
    <property type="entry name" value="SAICAR_synth"/>
    <property type="match status" value="1"/>
</dbReference>
<dbReference type="Proteomes" id="UP000005695">
    <property type="component" value="Unassembled WGS sequence"/>
</dbReference>
<dbReference type="SUPFAM" id="SSF56104">
    <property type="entry name" value="SAICAR synthase-like"/>
    <property type="match status" value="1"/>
</dbReference>
<comment type="pathway">
    <text evidence="1 8">Purine metabolism; IMP biosynthesis via de novo pathway; 5-amino-1-(5-phospho-D-ribosyl)imidazole-4-carboxamide from 5-amino-1-(5-phospho-D-ribosyl)imidazole-4-carboxylate: step 1/2.</text>
</comment>
<dbReference type="GO" id="GO:0005737">
    <property type="term" value="C:cytoplasm"/>
    <property type="evidence" value="ECO:0007669"/>
    <property type="project" value="TreeGrafter"/>
</dbReference>
<dbReference type="FunFam" id="3.30.200.20:FF:000392">
    <property type="entry name" value="Phosphoribosylaminoimidazole-succinocarboxamide synthase"/>
    <property type="match status" value="1"/>
</dbReference>
<reference evidence="10" key="1">
    <citation type="submission" date="2006-05" db="EMBL/GenBank/DDBJ databases">
        <title>Annotation of the draft genome assembly of Desulfuromonas acetoxidans DSM 684.</title>
        <authorList>
            <consortium name="US DOE Joint Genome Institute (JGI-ORNL)"/>
            <person name="Larimer F."/>
            <person name="Land M."/>
            <person name="Hauser L."/>
        </authorList>
    </citation>
    <scope>NUCLEOTIDE SEQUENCE [LARGE SCALE GENOMIC DNA]</scope>
    <source>
        <strain evidence="10">DSM 684</strain>
    </source>
</reference>
<gene>
    <name evidence="8" type="primary">purC</name>
    <name evidence="10" type="ORF">Dace_0844</name>
</gene>
<organism evidence="10 11">
    <name type="scientific">Desulfuromonas acetoxidans (strain DSM 684 / 11070)</name>
    <dbReference type="NCBI Taxonomy" id="281689"/>
    <lineage>
        <taxon>Bacteria</taxon>
        <taxon>Pseudomonadati</taxon>
        <taxon>Thermodesulfobacteriota</taxon>
        <taxon>Desulfuromonadia</taxon>
        <taxon>Desulfuromonadales</taxon>
        <taxon>Desulfuromonadaceae</taxon>
        <taxon>Desulfuromonas</taxon>
    </lineage>
</organism>
<dbReference type="UniPathway" id="UPA00074">
    <property type="reaction ID" value="UER00131"/>
</dbReference>